<keyword evidence="3" id="KW-0106">Calcium</keyword>
<feature type="transmembrane region" description="Helical" evidence="7">
    <location>
        <begin position="585"/>
        <end position="604"/>
    </location>
</feature>
<dbReference type="InterPro" id="IPR058650">
    <property type="entry name" value="Msy1/2-like"/>
</dbReference>
<dbReference type="AlphaFoldDB" id="M2RJY7"/>
<keyword evidence="10" id="KW-1185">Reference proteome</keyword>
<feature type="region of interest" description="Disordered" evidence="6">
    <location>
        <begin position="1"/>
        <end position="80"/>
    </location>
</feature>
<feature type="compositionally biased region" description="Polar residues" evidence="6">
    <location>
        <begin position="397"/>
        <end position="408"/>
    </location>
</feature>
<feature type="transmembrane region" description="Helical" evidence="7">
    <location>
        <begin position="111"/>
        <end position="139"/>
    </location>
</feature>
<evidence type="ECO:0000313" key="10">
    <source>
        <dbReference type="Proteomes" id="UP000016930"/>
    </source>
</evidence>
<proteinExistence type="predicted"/>
<feature type="domain" description="EF-hand" evidence="8">
    <location>
        <begin position="529"/>
        <end position="564"/>
    </location>
</feature>
<dbReference type="Pfam" id="PF25886">
    <property type="entry name" value="Msy1"/>
    <property type="match status" value="1"/>
</dbReference>
<evidence type="ECO:0000256" key="1">
    <source>
        <dbReference type="ARBA" id="ARBA00004370"/>
    </source>
</evidence>
<feature type="transmembrane region" description="Helical" evidence="7">
    <location>
        <begin position="259"/>
        <end position="281"/>
    </location>
</feature>
<dbReference type="SUPFAM" id="SSF47473">
    <property type="entry name" value="EF-hand"/>
    <property type="match status" value="1"/>
</dbReference>
<feature type="compositionally biased region" description="Low complexity" evidence="6">
    <location>
        <begin position="336"/>
        <end position="355"/>
    </location>
</feature>
<dbReference type="Pfam" id="PF00924">
    <property type="entry name" value="MS_channel_2nd"/>
    <property type="match status" value="1"/>
</dbReference>
<dbReference type="PANTHER" id="PTHR31323:SF1">
    <property type="entry name" value="MECHANOSENSITIVE ION CHANNEL PROTEIN"/>
    <property type="match status" value="1"/>
</dbReference>
<feature type="transmembrane region" description="Helical" evidence="7">
    <location>
        <begin position="159"/>
        <end position="184"/>
    </location>
</feature>
<dbReference type="InterPro" id="IPR006685">
    <property type="entry name" value="MscS_channel_2nd"/>
</dbReference>
<dbReference type="SUPFAM" id="SSF50182">
    <property type="entry name" value="Sm-like ribonucleoproteins"/>
    <property type="match status" value="1"/>
</dbReference>
<dbReference type="OrthoDB" id="544685at2759"/>
<dbReference type="PROSITE" id="PS00018">
    <property type="entry name" value="EF_HAND_1"/>
    <property type="match status" value="1"/>
</dbReference>
<evidence type="ECO:0000256" key="5">
    <source>
        <dbReference type="ARBA" id="ARBA00023136"/>
    </source>
</evidence>
<dbReference type="InterPro" id="IPR023408">
    <property type="entry name" value="MscS_beta-dom_sf"/>
</dbReference>
<dbReference type="InterPro" id="IPR011992">
    <property type="entry name" value="EF-hand-dom_pair"/>
</dbReference>
<dbReference type="InterPro" id="IPR010920">
    <property type="entry name" value="LSM_dom_sf"/>
</dbReference>
<dbReference type="PANTHER" id="PTHR31323">
    <property type="entry name" value="MECHANOSENSITIVE ION CHANNEL PROTEIN MSY2"/>
    <property type="match status" value="1"/>
</dbReference>
<evidence type="ECO:0000256" key="2">
    <source>
        <dbReference type="ARBA" id="ARBA00022692"/>
    </source>
</evidence>
<dbReference type="InterPro" id="IPR002048">
    <property type="entry name" value="EF_hand_dom"/>
</dbReference>
<dbReference type="GO" id="GO:0005262">
    <property type="term" value="F:calcium channel activity"/>
    <property type="evidence" value="ECO:0007669"/>
    <property type="project" value="TreeGrafter"/>
</dbReference>
<name>M2RJY7_CERS8</name>
<feature type="compositionally biased region" description="Acidic residues" evidence="6">
    <location>
        <begin position="68"/>
        <end position="80"/>
    </location>
</feature>
<evidence type="ECO:0000256" key="6">
    <source>
        <dbReference type="SAM" id="MobiDB-lite"/>
    </source>
</evidence>
<feature type="compositionally biased region" description="Basic and acidic residues" evidence="6">
    <location>
        <begin position="1"/>
        <end position="15"/>
    </location>
</feature>
<feature type="compositionally biased region" description="Basic residues" evidence="6">
    <location>
        <begin position="859"/>
        <end position="870"/>
    </location>
</feature>
<feature type="compositionally biased region" description="Basic and acidic residues" evidence="6">
    <location>
        <begin position="28"/>
        <end position="43"/>
    </location>
</feature>
<feature type="region of interest" description="Disordered" evidence="6">
    <location>
        <begin position="809"/>
        <end position="842"/>
    </location>
</feature>
<evidence type="ECO:0000256" key="4">
    <source>
        <dbReference type="ARBA" id="ARBA00022989"/>
    </source>
</evidence>
<dbReference type="EMBL" id="KB445794">
    <property type="protein sequence ID" value="EMD39126.1"/>
    <property type="molecule type" value="Genomic_DNA"/>
</dbReference>
<reference evidence="9 10" key="1">
    <citation type="journal article" date="2012" name="Proc. Natl. Acad. Sci. U.S.A.">
        <title>Comparative genomics of Ceriporiopsis subvermispora and Phanerochaete chrysosporium provide insight into selective ligninolysis.</title>
        <authorList>
            <person name="Fernandez-Fueyo E."/>
            <person name="Ruiz-Duenas F.J."/>
            <person name="Ferreira P."/>
            <person name="Floudas D."/>
            <person name="Hibbett D.S."/>
            <person name="Canessa P."/>
            <person name="Larrondo L.F."/>
            <person name="James T.Y."/>
            <person name="Seelenfreund D."/>
            <person name="Lobos S."/>
            <person name="Polanco R."/>
            <person name="Tello M."/>
            <person name="Honda Y."/>
            <person name="Watanabe T."/>
            <person name="Watanabe T."/>
            <person name="Ryu J.S."/>
            <person name="Kubicek C.P."/>
            <person name="Schmoll M."/>
            <person name="Gaskell J."/>
            <person name="Hammel K.E."/>
            <person name="St John F.J."/>
            <person name="Vanden Wymelenberg A."/>
            <person name="Sabat G."/>
            <person name="Splinter BonDurant S."/>
            <person name="Syed K."/>
            <person name="Yadav J.S."/>
            <person name="Doddapaneni H."/>
            <person name="Subramanian V."/>
            <person name="Lavin J.L."/>
            <person name="Oguiza J.A."/>
            <person name="Perez G."/>
            <person name="Pisabarro A.G."/>
            <person name="Ramirez L."/>
            <person name="Santoyo F."/>
            <person name="Master E."/>
            <person name="Coutinho P.M."/>
            <person name="Henrissat B."/>
            <person name="Lombard V."/>
            <person name="Magnuson J.K."/>
            <person name="Kuees U."/>
            <person name="Hori C."/>
            <person name="Igarashi K."/>
            <person name="Samejima M."/>
            <person name="Held B.W."/>
            <person name="Barry K.W."/>
            <person name="LaButti K.M."/>
            <person name="Lapidus A."/>
            <person name="Lindquist E.A."/>
            <person name="Lucas S.M."/>
            <person name="Riley R."/>
            <person name="Salamov A.A."/>
            <person name="Hoffmeister D."/>
            <person name="Schwenk D."/>
            <person name="Hadar Y."/>
            <person name="Yarden O."/>
            <person name="de Vries R.P."/>
            <person name="Wiebenga A."/>
            <person name="Stenlid J."/>
            <person name="Eastwood D."/>
            <person name="Grigoriev I.V."/>
            <person name="Berka R.M."/>
            <person name="Blanchette R.A."/>
            <person name="Kersten P."/>
            <person name="Martinez A.T."/>
            <person name="Vicuna R."/>
            <person name="Cullen D."/>
        </authorList>
    </citation>
    <scope>NUCLEOTIDE SEQUENCE [LARGE SCALE GENOMIC DNA]</scope>
    <source>
        <strain evidence="9 10">B</strain>
    </source>
</reference>
<evidence type="ECO:0000259" key="8">
    <source>
        <dbReference type="PROSITE" id="PS50222"/>
    </source>
</evidence>
<sequence>MATSPERRNQEKRQATEQLPFAKPSVHYPDDVRSVPDSTDHAAADAFLSRSNPEYIPSGSRTPSIAGTEDEYEEDEDYDWSNEEDLVDEEARFEEAMGKKKKTEGWTFRRVITFMFGSLIGSTITSGLIITPALLLHFYWYKPHQTDHRRYVTDNVEAWLFWIAANITISWGLALCLDIVPAVVRSVIALSWGHVSESVKTKLELYNSVKDNIKPVFYAASGWLSWVILFANIYDLYDSGTPSNSRASYTHRLYQTVEFLFFFALLYCIQRILVHAIAFSFHRTAYKERLDDVQEALRAIEQLRTCRPKNRHASKYSGGFTTPVLAALGFASHGASAPRPGSRPNSRPGSRNASPMGSRPGTPTPNSAHALMSGSEPDMSDRETFMKRLRKKRAKQQPATATATGTDVSESEPAPRPRRHRYPPTPANSPQMRSPGGATPRRRDGADGEEATVTMVSEAATQAARALKTAVLHDARNISGKHADEEATGLVWGVTSSHEAKRLARSIYTAFKARGRRELVPGDFYPAFPTQAAAQAAFRVFDKDNNGNITRAEVKATLLEVYKERRFLSRSMRDASQALETLDQILLFFGFVILFFISLSIFGVNITKSLTSLYTLGIGASFIFKNAAGNAFDAIMFLFVTHPFDTGDRCFIDDENFVVKKMGLFATIFARNDGTETYYFNSQLFNKFIINVRRSGNMAEAVTLQVAWKTPLEKLDELEKCLNDWLSREENRWYEPSTGVTLQNVNYQRYMEVTVGIPHNSNWQDWGLRLQRKTAFHAACQFFCRQLSIVFYESAMPVVWADDDTLEPISSSPMPPSPLAGEDEVSDMPDMSEAEPAHKSESVSWLGFQPPAYLPTNIRARKSRSKKAMLRRMGGDGGGGDG</sequence>
<evidence type="ECO:0000313" key="9">
    <source>
        <dbReference type="EMBL" id="EMD39126.1"/>
    </source>
</evidence>
<dbReference type="GO" id="GO:0016020">
    <property type="term" value="C:membrane"/>
    <property type="evidence" value="ECO:0007669"/>
    <property type="project" value="UniProtKB-SubCell"/>
</dbReference>
<dbReference type="Gene3D" id="2.30.30.60">
    <property type="match status" value="1"/>
</dbReference>
<dbReference type="Gene3D" id="1.10.238.10">
    <property type="entry name" value="EF-hand"/>
    <property type="match status" value="1"/>
</dbReference>
<organism evidence="9 10">
    <name type="scientific">Ceriporiopsis subvermispora (strain B)</name>
    <name type="common">White-rot fungus</name>
    <name type="synonym">Gelatoporia subvermispora</name>
    <dbReference type="NCBI Taxonomy" id="914234"/>
    <lineage>
        <taxon>Eukaryota</taxon>
        <taxon>Fungi</taxon>
        <taxon>Dikarya</taxon>
        <taxon>Basidiomycota</taxon>
        <taxon>Agaricomycotina</taxon>
        <taxon>Agaricomycetes</taxon>
        <taxon>Polyporales</taxon>
        <taxon>Gelatoporiaceae</taxon>
        <taxon>Gelatoporia</taxon>
    </lineage>
</organism>
<dbReference type="Proteomes" id="UP000016930">
    <property type="component" value="Unassembled WGS sequence"/>
</dbReference>
<dbReference type="GO" id="GO:0005509">
    <property type="term" value="F:calcium ion binding"/>
    <property type="evidence" value="ECO:0007669"/>
    <property type="project" value="InterPro"/>
</dbReference>
<gene>
    <name evidence="9" type="ORF">CERSUDRAFT_112810</name>
</gene>
<dbReference type="InterPro" id="IPR018247">
    <property type="entry name" value="EF_Hand_1_Ca_BS"/>
</dbReference>
<evidence type="ECO:0000256" key="3">
    <source>
        <dbReference type="ARBA" id="ARBA00022837"/>
    </source>
</evidence>
<feature type="transmembrane region" description="Helical" evidence="7">
    <location>
        <begin position="216"/>
        <end position="234"/>
    </location>
</feature>
<dbReference type="PROSITE" id="PS50222">
    <property type="entry name" value="EF_HAND_2"/>
    <property type="match status" value="1"/>
</dbReference>
<accession>M2RJY7</accession>
<feature type="region of interest" description="Disordered" evidence="6">
    <location>
        <begin position="332"/>
        <end position="452"/>
    </location>
</feature>
<feature type="region of interest" description="Disordered" evidence="6">
    <location>
        <begin position="856"/>
        <end position="882"/>
    </location>
</feature>
<dbReference type="HOGENOM" id="CLU_011269_1_0_1"/>
<comment type="subcellular location">
    <subcellularLocation>
        <location evidence="1">Membrane</location>
    </subcellularLocation>
</comment>
<keyword evidence="4 7" id="KW-1133">Transmembrane helix</keyword>
<evidence type="ECO:0000256" key="7">
    <source>
        <dbReference type="SAM" id="Phobius"/>
    </source>
</evidence>
<feature type="compositionally biased region" description="Acidic residues" evidence="6">
    <location>
        <begin position="821"/>
        <end position="833"/>
    </location>
</feature>
<keyword evidence="2 7" id="KW-0812">Transmembrane</keyword>
<keyword evidence="5 7" id="KW-0472">Membrane</keyword>
<protein>
    <recommendedName>
        <fullName evidence="8">EF-hand domain-containing protein</fullName>
    </recommendedName>
</protein>
<dbReference type="GO" id="GO:0006874">
    <property type="term" value="P:intracellular calcium ion homeostasis"/>
    <property type="evidence" value="ECO:0007669"/>
    <property type="project" value="TreeGrafter"/>
</dbReference>